<dbReference type="InterPro" id="IPR039994">
    <property type="entry name" value="NO66-like"/>
</dbReference>
<feature type="compositionally biased region" description="Acidic residues" evidence="10">
    <location>
        <begin position="451"/>
        <end position="462"/>
    </location>
</feature>
<evidence type="ECO:0000259" key="11">
    <source>
        <dbReference type="PROSITE" id="PS51184"/>
    </source>
</evidence>
<comment type="catalytic activity">
    <reaction evidence="8">
        <text>L-histidyl-[protein] + 2-oxoglutarate + O2 = (3S)-3-hydroxy-L-histidyl-[protein] + succinate + CO2</text>
        <dbReference type="Rhea" id="RHEA:54256"/>
        <dbReference type="Rhea" id="RHEA-COMP:9745"/>
        <dbReference type="Rhea" id="RHEA-COMP:13840"/>
        <dbReference type="ChEBI" id="CHEBI:15379"/>
        <dbReference type="ChEBI" id="CHEBI:16526"/>
        <dbReference type="ChEBI" id="CHEBI:16810"/>
        <dbReference type="ChEBI" id="CHEBI:29979"/>
        <dbReference type="ChEBI" id="CHEBI:30031"/>
        <dbReference type="ChEBI" id="CHEBI:138021"/>
        <dbReference type="EC" id="1.14.11.79"/>
    </reaction>
</comment>
<keyword evidence="3 9" id="KW-0479">Metal-binding</keyword>
<dbReference type="PROSITE" id="PS51184">
    <property type="entry name" value="JMJC"/>
    <property type="match status" value="1"/>
</dbReference>
<keyword evidence="9" id="KW-0805">Transcription regulation</keyword>
<evidence type="ECO:0000256" key="6">
    <source>
        <dbReference type="ARBA" id="ARBA00046256"/>
    </source>
</evidence>
<keyword evidence="4 9" id="KW-0408">Iron</keyword>
<keyword evidence="12" id="KW-1185">Reference proteome</keyword>
<accession>A0ABM4BGU8</accession>
<dbReference type="EC" id="1.14.11.-" evidence="9"/>
<evidence type="ECO:0000256" key="5">
    <source>
        <dbReference type="ARBA" id="ARBA00034314"/>
    </source>
</evidence>
<dbReference type="PANTHER" id="PTHR13096">
    <property type="entry name" value="MINA53 MYC INDUCED NUCLEAR ANTIGEN"/>
    <property type="match status" value="1"/>
</dbReference>
<organism evidence="12 13">
    <name type="scientific">Hydra vulgaris</name>
    <name type="common">Hydra</name>
    <name type="synonym">Hydra attenuata</name>
    <dbReference type="NCBI Taxonomy" id="6087"/>
    <lineage>
        <taxon>Eukaryota</taxon>
        <taxon>Metazoa</taxon>
        <taxon>Cnidaria</taxon>
        <taxon>Hydrozoa</taxon>
        <taxon>Hydroidolina</taxon>
        <taxon>Anthoathecata</taxon>
        <taxon>Aplanulata</taxon>
        <taxon>Hydridae</taxon>
        <taxon>Hydra</taxon>
    </lineage>
</organism>
<evidence type="ECO:0000256" key="9">
    <source>
        <dbReference type="RuleBase" id="RU366061"/>
    </source>
</evidence>
<dbReference type="Gene3D" id="1.10.10.1500">
    <property type="entry name" value="JmjC domain-containing ribosomal oxygenase (ROX), dimer domain"/>
    <property type="match status" value="1"/>
</dbReference>
<keyword evidence="9" id="KW-0804">Transcription</keyword>
<dbReference type="Pfam" id="PF08007">
    <property type="entry name" value="JmjC_2"/>
    <property type="match status" value="1"/>
</dbReference>
<reference evidence="13" key="1">
    <citation type="submission" date="2025-08" db="UniProtKB">
        <authorList>
            <consortium name="RefSeq"/>
        </authorList>
    </citation>
    <scope>IDENTIFICATION</scope>
</reference>
<evidence type="ECO:0000256" key="8">
    <source>
        <dbReference type="ARBA" id="ARBA00049465"/>
    </source>
</evidence>
<sequence length="547" mass="62708">MVKRKGSSSDDVVKNVTKKVKKVSDINEQKESKLNYTSCESVMSSLLQPISVKAFFEEFWEKKPLYIKRENTGYYGDLFSLSSMKEILAAHELEFETDVNVCRYVDNEKELLNEDGCLTVDKFDKLMNDKHATFQLHQPQRYGTVLWQLMEKMETYFGCLVGSNVYITPKESQGLAPHCDDVEVFILQLEGTKHWKLYKPMVELSRDYTQDLSQDSIGEPIMELTLEPGDLLYFPRGTIHQARSVGESYSTHITLSTYQNNTLGDFMSIAVSQAIDSALENDVNFRRGLPINYLSYLGTAKNFSKYFDEDGKESKLSSNENNEKVKKFKDSVKKHLSKLIDHIDVNTAADMMSYDFMASRLPPFGHVVKEEQLNEFKSPTLDSKIKLRYPEHVRPVYYDQEETDEADNTIGDNDSEEDEEEEETVKNEKEEKSPKSNKKSSDKKDGTLIEGNEDEEDDDDDDASVHDDEPCIKIVHSLNNNRETHMSGHDLSRDVFSLKLPIHFAQAITSVMNSNDFICVRDLPLDDDEDKLQLATSLYSDDLIEIK</sequence>
<dbReference type="SUPFAM" id="SSF51197">
    <property type="entry name" value="Clavaminate synthase-like"/>
    <property type="match status" value="1"/>
</dbReference>
<feature type="compositionally biased region" description="Basic and acidic residues" evidence="10">
    <location>
        <begin position="424"/>
        <end position="447"/>
    </location>
</feature>
<gene>
    <name evidence="13" type="primary">LOC100212596</name>
</gene>
<feature type="compositionally biased region" description="Acidic residues" evidence="10">
    <location>
        <begin position="399"/>
        <end position="423"/>
    </location>
</feature>
<keyword evidence="9" id="KW-0560">Oxidoreductase</keyword>
<evidence type="ECO:0000256" key="7">
    <source>
        <dbReference type="ARBA" id="ARBA00047687"/>
    </source>
</evidence>
<comment type="subcellular location">
    <subcellularLocation>
        <location evidence="1">Nucleus</location>
        <location evidence="1">Nucleolus</location>
    </subcellularLocation>
</comment>
<comment type="catalytic activity">
    <reaction evidence="7">
        <text>L-histidyl-[ribosomal protein uL15] + 2-oxoglutarate + O2 = (3S)-3-hydroxy-L-histidyl-[ribosomal protein uL15] + succinate + CO2</text>
        <dbReference type="Rhea" id="RHEA:54024"/>
        <dbReference type="Rhea" id="RHEA-COMP:13760"/>
        <dbReference type="Rhea" id="RHEA-COMP:13761"/>
        <dbReference type="ChEBI" id="CHEBI:15379"/>
        <dbReference type="ChEBI" id="CHEBI:16526"/>
        <dbReference type="ChEBI" id="CHEBI:16810"/>
        <dbReference type="ChEBI" id="CHEBI:29979"/>
        <dbReference type="ChEBI" id="CHEBI:30031"/>
        <dbReference type="ChEBI" id="CHEBI:138021"/>
    </reaction>
</comment>
<comment type="cofactor">
    <cofactor evidence="9">
        <name>Fe(2+)</name>
        <dbReference type="ChEBI" id="CHEBI:29033"/>
    </cofactor>
    <text evidence="9">Binds 1 Fe(2+) ion per subunit.</text>
</comment>
<evidence type="ECO:0000313" key="12">
    <source>
        <dbReference type="Proteomes" id="UP001652625"/>
    </source>
</evidence>
<evidence type="ECO:0000256" key="2">
    <source>
        <dbReference type="ARBA" id="ARBA00022517"/>
    </source>
</evidence>
<evidence type="ECO:0000313" key="13">
    <source>
        <dbReference type="RefSeq" id="XP_065648225.1"/>
    </source>
</evidence>
<keyword evidence="9" id="KW-0539">Nucleus</keyword>
<dbReference type="Gene3D" id="2.60.120.650">
    <property type="entry name" value="Cupin"/>
    <property type="match status" value="1"/>
</dbReference>
<keyword evidence="9" id="KW-0223">Dioxygenase</keyword>
<feature type="region of interest" description="Disordered" evidence="10">
    <location>
        <begin position="395"/>
        <end position="467"/>
    </location>
</feature>
<dbReference type="RefSeq" id="XP_065648225.1">
    <property type="nucleotide sequence ID" value="XM_065792153.1"/>
</dbReference>
<dbReference type="Proteomes" id="UP001652625">
    <property type="component" value="Chromosome 03"/>
</dbReference>
<dbReference type="GeneID" id="100212596"/>
<evidence type="ECO:0000256" key="1">
    <source>
        <dbReference type="ARBA" id="ARBA00004604"/>
    </source>
</evidence>
<evidence type="ECO:0000256" key="3">
    <source>
        <dbReference type="ARBA" id="ARBA00022723"/>
    </source>
</evidence>
<evidence type="ECO:0000256" key="4">
    <source>
        <dbReference type="ARBA" id="ARBA00023004"/>
    </source>
</evidence>
<dbReference type="Gene3D" id="3.90.930.40">
    <property type="match status" value="1"/>
</dbReference>
<feature type="domain" description="JmjC" evidence="11">
    <location>
        <begin position="135"/>
        <end position="274"/>
    </location>
</feature>
<dbReference type="InterPro" id="IPR003347">
    <property type="entry name" value="JmjC_dom"/>
</dbReference>
<comment type="function">
    <text evidence="6">Oxygenase that can act as both a histone lysine demethylase and a ribosomal histidine hydroxylase. Is involved in the demethylation of trimethylated 'Lys-9' on histone H3 (H3K9me3), leading to an increase in ribosomal RNA expression. Also catalyzes the hydroxylation of 60S ribosomal protein L27a on 'His-39'. May play an important role in cell growth and survival. May be involved in ribosome biogenesis, most likely during the assembly process of pre-ribosomal particles.</text>
</comment>
<keyword evidence="2" id="KW-0690">Ribosome biogenesis</keyword>
<proteinExistence type="inferred from homology"/>
<comment type="similarity">
    <text evidence="5">Belongs to the ROX family. MINA53 subfamily.</text>
</comment>
<protein>
    <recommendedName>
        <fullName evidence="9">Bifunctional lysine-specific demethylase and histidyl-hydroxylase</fullName>
        <ecNumber evidence="9">1.14.11.-</ecNumber>
    </recommendedName>
</protein>
<evidence type="ECO:0000256" key="10">
    <source>
        <dbReference type="SAM" id="MobiDB-lite"/>
    </source>
</evidence>
<dbReference type="PANTHER" id="PTHR13096:SF7">
    <property type="entry name" value="RIBOSOMAL OXYGENASE 2"/>
    <property type="match status" value="1"/>
</dbReference>
<name>A0ABM4BGU8_HYDVU</name>